<keyword evidence="1" id="KW-0812">Transmembrane</keyword>
<sequence length="203" mass="22918">MVVSLLIQLKKRLVADTIVDAQCPKCNSIWTMRMVVYQKYATLFFVPFMPNGKEAAANCHNCNAVYDKTVFTESLKQSYKEIKKLPSWWMYSGLAIIAAILGLAINTGIEESRKTARLVLTPVAGHIYDVKLEDKVFTLLKVTAVKGDSVYLVENQFIADDYSGFSGLHEKPFRSDAHAVPKKQIKDWYDSGVIRNVTTNEEE</sequence>
<keyword evidence="1" id="KW-1133">Transmembrane helix</keyword>
<evidence type="ECO:0000259" key="2">
    <source>
        <dbReference type="Pfam" id="PF17032"/>
    </source>
</evidence>
<dbReference type="RefSeq" id="WP_020212316.1">
    <property type="nucleotide sequence ID" value="NZ_JRLX01000002.1"/>
</dbReference>
<dbReference type="InterPro" id="IPR031493">
    <property type="entry name" value="Zinc_ribbon_15"/>
</dbReference>
<proteinExistence type="predicted"/>
<evidence type="ECO:0000313" key="3">
    <source>
        <dbReference type="EMBL" id="KGO88034.1"/>
    </source>
</evidence>
<name>A0A0A2M6W8_9FLAO</name>
<comment type="caution">
    <text evidence="3">The sequence shown here is derived from an EMBL/GenBank/DDBJ whole genome shotgun (WGS) entry which is preliminary data.</text>
</comment>
<evidence type="ECO:0000313" key="4">
    <source>
        <dbReference type="Proteomes" id="UP000030152"/>
    </source>
</evidence>
<dbReference type="Proteomes" id="UP000030152">
    <property type="component" value="Unassembled WGS sequence"/>
</dbReference>
<organism evidence="3 4">
    <name type="scientific">Flavobacterium rivuli WB 3.3-2 = DSM 21788</name>
    <dbReference type="NCBI Taxonomy" id="1121895"/>
    <lineage>
        <taxon>Bacteria</taxon>
        <taxon>Pseudomonadati</taxon>
        <taxon>Bacteroidota</taxon>
        <taxon>Flavobacteriia</taxon>
        <taxon>Flavobacteriales</taxon>
        <taxon>Flavobacteriaceae</taxon>
        <taxon>Flavobacterium</taxon>
    </lineage>
</organism>
<reference evidence="3 4" key="1">
    <citation type="submission" date="2013-09" db="EMBL/GenBank/DDBJ databases">
        <authorList>
            <person name="Zeng Z."/>
            <person name="Chen C."/>
        </authorList>
    </citation>
    <scope>NUCLEOTIDE SEQUENCE [LARGE SCALE GENOMIC DNA]</scope>
    <source>
        <strain evidence="3 4">WB 3.3-2</strain>
    </source>
</reference>
<dbReference type="EMBL" id="JRLX01000002">
    <property type="protein sequence ID" value="KGO88034.1"/>
    <property type="molecule type" value="Genomic_DNA"/>
</dbReference>
<feature type="domain" description="Zinc-ribbon 15" evidence="2">
    <location>
        <begin position="22"/>
        <end position="68"/>
    </location>
</feature>
<keyword evidence="4" id="KW-1185">Reference proteome</keyword>
<dbReference type="OrthoDB" id="766141at2"/>
<feature type="transmembrane region" description="Helical" evidence="1">
    <location>
        <begin position="88"/>
        <end position="109"/>
    </location>
</feature>
<keyword evidence="1" id="KW-0472">Membrane</keyword>
<gene>
    <name evidence="3" type="ORF">Q765_02950</name>
</gene>
<dbReference type="AlphaFoldDB" id="A0A0A2M6W8"/>
<accession>A0A0A2M6W8</accession>
<dbReference type="eggNOG" id="ENOG5032R9T">
    <property type="taxonomic scope" value="Bacteria"/>
</dbReference>
<dbReference type="Pfam" id="PF17032">
    <property type="entry name" value="Zn_ribbon_15"/>
    <property type="match status" value="1"/>
</dbReference>
<evidence type="ECO:0000256" key="1">
    <source>
        <dbReference type="SAM" id="Phobius"/>
    </source>
</evidence>
<protein>
    <recommendedName>
        <fullName evidence="2">Zinc-ribbon 15 domain-containing protein</fullName>
    </recommendedName>
</protein>